<comment type="caution">
    <text evidence="3">The sequence shown here is derived from an EMBL/GenBank/DDBJ whole genome shotgun (WGS) entry which is preliminary data.</text>
</comment>
<protein>
    <submittedName>
        <fullName evidence="3">DUF1071 domain-containing protein</fullName>
    </submittedName>
</protein>
<dbReference type="InterPro" id="IPR009425">
    <property type="entry name" value="DSRM_SSAP"/>
</dbReference>
<reference evidence="4" key="1">
    <citation type="journal article" date="2019" name="Int. J. Syst. Evol. Microbiol.">
        <title>The Global Catalogue of Microorganisms (GCM) 10K type strain sequencing project: providing services to taxonomists for standard genome sequencing and annotation.</title>
        <authorList>
            <consortium name="The Broad Institute Genomics Platform"/>
            <consortium name="The Broad Institute Genome Sequencing Center for Infectious Disease"/>
            <person name="Wu L."/>
            <person name="Ma J."/>
        </authorList>
    </citation>
    <scope>NUCLEOTIDE SEQUENCE [LARGE SCALE GENOMIC DNA]</scope>
    <source>
        <strain evidence="4">CGMCC 1.12371</strain>
    </source>
</reference>
<evidence type="ECO:0000313" key="4">
    <source>
        <dbReference type="Proteomes" id="UP001596501"/>
    </source>
</evidence>
<accession>A0ABW2QPS5</accession>
<evidence type="ECO:0000259" key="2">
    <source>
        <dbReference type="Pfam" id="PF06378"/>
    </source>
</evidence>
<dbReference type="Pfam" id="PF06378">
    <property type="entry name" value="SSAP_Sak"/>
    <property type="match status" value="1"/>
</dbReference>
<feature type="domain" description="SSAP RNA binding" evidence="2">
    <location>
        <begin position="21"/>
        <end position="151"/>
    </location>
</feature>
<dbReference type="Proteomes" id="UP001596501">
    <property type="component" value="Unassembled WGS sequence"/>
</dbReference>
<evidence type="ECO:0000313" key="3">
    <source>
        <dbReference type="EMBL" id="MFC7411409.1"/>
    </source>
</evidence>
<proteinExistence type="predicted"/>
<sequence length="240" mass="26244">MTTQSTTTAVEAVQPQQQEPAFAQLYAINVNEYVEKKGGFSYLSWPYAVAQLRLADPSATWEVRRFDRLPFLITEAGVFVEVAVTVQGVTLSQIHPVLDGRNRPLLSPTAFDINTSIQRCLVKAIALHGLGLYIYAGEDLPQPVNQEAANDQPMAVTTPAPVSPPESKPAAKAPVQGRQRPAVATITRAQQTHIHKLVLEVGVDLDRVLAYFGVHALQDIAATDFLRVIRSLEKRRAAVA</sequence>
<name>A0ABW2QPS5_9BURK</name>
<evidence type="ECO:0000256" key="1">
    <source>
        <dbReference type="SAM" id="MobiDB-lite"/>
    </source>
</evidence>
<feature type="region of interest" description="Disordered" evidence="1">
    <location>
        <begin position="155"/>
        <end position="181"/>
    </location>
</feature>
<dbReference type="RefSeq" id="WP_382227800.1">
    <property type="nucleotide sequence ID" value="NZ_JBHTCA010000031.1"/>
</dbReference>
<organism evidence="3 4">
    <name type="scientific">Hydrogenophaga atypica</name>
    <dbReference type="NCBI Taxonomy" id="249409"/>
    <lineage>
        <taxon>Bacteria</taxon>
        <taxon>Pseudomonadati</taxon>
        <taxon>Pseudomonadota</taxon>
        <taxon>Betaproteobacteria</taxon>
        <taxon>Burkholderiales</taxon>
        <taxon>Comamonadaceae</taxon>
        <taxon>Hydrogenophaga</taxon>
    </lineage>
</organism>
<dbReference type="EMBL" id="JBHTCA010000031">
    <property type="protein sequence ID" value="MFC7411409.1"/>
    <property type="molecule type" value="Genomic_DNA"/>
</dbReference>
<keyword evidence="4" id="KW-1185">Reference proteome</keyword>
<gene>
    <name evidence="3" type="ORF">ACFQPB_21340</name>
</gene>